<dbReference type="InterPro" id="IPR042226">
    <property type="entry name" value="eFR1_2_sf"/>
</dbReference>
<dbReference type="STRING" id="1802067.A2966_00885"/>
<evidence type="ECO:0000313" key="1">
    <source>
        <dbReference type="EMBL" id="OGK51178.1"/>
    </source>
</evidence>
<accession>A0A1F7J6G1</accession>
<dbReference type="EMBL" id="MGAR01000034">
    <property type="protein sequence ID" value="OGK51178.1"/>
    <property type="molecule type" value="Genomic_DNA"/>
</dbReference>
<dbReference type="Gene3D" id="3.30.420.60">
    <property type="entry name" value="eRF1 domain 2"/>
    <property type="match status" value="1"/>
</dbReference>
<proteinExistence type="predicted"/>
<protein>
    <recommendedName>
        <fullName evidence="3">eRF1 domain-containing protein</fullName>
    </recommendedName>
</protein>
<evidence type="ECO:0008006" key="3">
    <source>
        <dbReference type="Google" id="ProtNLM"/>
    </source>
</evidence>
<evidence type="ECO:0000313" key="2">
    <source>
        <dbReference type="Proteomes" id="UP000176480"/>
    </source>
</evidence>
<reference evidence="1 2" key="1">
    <citation type="journal article" date="2016" name="Nat. Commun.">
        <title>Thousands of microbial genomes shed light on interconnected biogeochemical processes in an aquifer system.</title>
        <authorList>
            <person name="Anantharaman K."/>
            <person name="Brown C.T."/>
            <person name="Hug L.A."/>
            <person name="Sharon I."/>
            <person name="Castelle C.J."/>
            <person name="Probst A.J."/>
            <person name="Thomas B.C."/>
            <person name="Singh A."/>
            <person name="Wilkins M.J."/>
            <person name="Karaoz U."/>
            <person name="Brodie E.L."/>
            <person name="Williams K.H."/>
            <person name="Hubbard S.S."/>
            <person name="Banfield J.F."/>
        </authorList>
    </citation>
    <scope>NUCLEOTIDE SEQUENCE [LARGE SCALE GENOMIC DNA]</scope>
</reference>
<gene>
    <name evidence="1" type="ORF">A2966_00885</name>
</gene>
<organism evidence="1 2">
    <name type="scientific">Candidatus Roizmanbacteria bacterium RIFCSPLOWO2_01_FULL_41_22</name>
    <dbReference type="NCBI Taxonomy" id="1802067"/>
    <lineage>
        <taxon>Bacteria</taxon>
        <taxon>Candidatus Roizmaniibacteriota</taxon>
    </lineage>
</organism>
<dbReference type="AlphaFoldDB" id="A0A1F7J6G1"/>
<sequence>MESLNDRKLKYTDLKMINQSFLNKIANAKYLGPVVSVYLNSGMPKNDRDPKMNVAQFNSLKNEAVKRQQNYLPSLSHDQKKSLEQDLENVKELVTNEPATTRFPSLVVFKSANELATLIKLPFPLLPDRLVIDNSPYTAPLTAMLQLQKKVLVAKLDIDRTVFFLYNLGNCEKITHIPTQSQNEEVDKSRPNKVQLHHLVQLKRHLKIIDDYIYRQFTNQAFDFLIVIGHEKTTTKQLIRQLHPKVRERLLQEVAVSPLQWTDANSCRLLVEKTLVDFENKYEQEAISEVIQARGQHGLVEGLEQVINAQNRGLLTTLYVDKNLQQEGYICPERHYLSLSPEECKICERAMQKSDDIVDELIELAVAKNVDTVIFSQRPELMKEYQQIAALIYLTT</sequence>
<comment type="caution">
    <text evidence="1">The sequence shown here is derived from an EMBL/GenBank/DDBJ whole genome shotgun (WGS) entry which is preliminary data.</text>
</comment>
<dbReference type="Proteomes" id="UP000176480">
    <property type="component" value="Unassembled WGS sequence"/>
</dbReference>
<name>A0A1F7J6G1_9BACT</name>